<dbReference type="Proteomes" id="UP000318578">
    <property type="component" value="Unassembled WGS sequence"/>
</dbReference>
<comment type="caution">
    <text evidence="2">The sequence shown here is derived from an EMBL/GenBank/DDBJ whole genome shotgun (WGS) entry which is preliminary data.</text>
</comment>
<organism evidence="2 3">
    <name type="scientific">Amycolatopsis acidiphila</name>
    <dbReference type="NCBI Taxonomy" id="715473"/>
    <lineage>
        <taxon>Bacteria</taxon>
        <taxon>Bacillati</taxon>
        <taxon>Actinomycetota</taxon>
        <taxon>Actinomycetes</taxon>
        <taxon>Pseudonocardiales</taxon>
        <taxon>Pseudonocardiaceae</taxon>
        <taxon>Amycolatopsis</taxon>
    </lineage>
</organism>
<reference evidence="2 3" key="1">
    <citation type="submission" date="2019-07" db="EMBL/GenBank/DDBJ databases">
        <title>New species of Amycolatopsis and Streptomyces.</title>
        <authorList>
            <person name="Duangmal K."/>
            <person name="Teo W.F.A."/>
            <person name="Lipun K."/>
        </authorList>
    </citation>
    <scope>NUCLEOTIDE SEQUENCE [LARGE SCALE GENOMIC DNA]</scope>
    <source>
        <strain evidence="2 3">JCM 30562</strain>
    </source>
</reference>
<keyword evidence="3" id="KW-1185">Reference proteome</keyword>
<dbReference type="EMBL" id="VJZA01000022">
    <property type="protein sequence ID" value="TVT21952.1"/>
    <property type="molecule type" value="Genomic_DNA"/>
</dbReference>
<protein>
    <submittedName>
        <fullName evidence="2">Uncharacterized protein</fullName>
    </submittedName>
</protein>
<gene>
    <name evidence="2" type="ORF">FNH06_15065</name>
</gene>
<accession>A0A558ACF0</accession>
<evidence type="ECO:0000313" key="3">
    <source>
        <dbReference type="Proteomes" id="UP000318578"/>
    </source>
</evidence>
<dbReference type="AlphaFoldDB" id="A0A558ACF0"/>
<dbReference type="OrthoDB" id="7478453at2"/>
<name>A0A558ACF0_9PSEU</name>
<feature type="region of interest" description="Disordered" evidence="1">
    <location>
        <begin position="41"/>
        <end position="60"/>
    </location>
</feature>
<sequence>MKPRAGQFLAGTVDGTTAIVVRAPDEDITVTCAGAAMVDPKAKASAPAGTADPDQLGGSQLGKRYADDALGIELLVTKPGASAIAVNGSPLPLKNAKPLPASD</sequence>
<evidence type="ECO:0000256" key="1">
    <source>
        <dbReference type="SAM" id="MobiDB-lite"/>
    </source>
</evidence>
<proteinExistence type="predicted"/>
<evidence type="ECO:0000313" key="2">
    <source>
        <dbReference type="EMBL" id="TVT21952.1"/>
    </source>
</evidence>